<dbReference type="AlphaFoldDB" id="A0A0J6WUR7"/>
<dbReference type="PANTHER" id="PTHR43826:SF7">
    <property type="entry name" value="PROTEIN UHPC, PUTATIVE-RELATED"/>
    <property type="match status" value="1"/>
</dbReference>
<evidence type="ECO:0000256" key="5">
    <source>
        <dbReference type="ARBA" id="ARBA00023136"/>
    </source>
</evidence>
<reference evidence="8 9" key="1">
    <citation type="submission" date="2015-06" db="EMBL/GenBank/DDBJ databases">
        <title>Draft genome sequence of beer spoilage bacterium Megasphaera cerevisiae type strain 20462.</title>
        <authorList>
            <person name="Kutumbaka K."/>
            <person name="Pasmowitz J."/>
            <person name="Mategko J."/>
            <person name="Reyes D."/>
            <person name="Friedrich A."/>
            <person name="Han S."/>
            <person name="Martens-Habbena W."/>
            <person name="Neal-McKinney J."/>
            <person name="Janagama H.K."/>
            <person name="Nadala C."/>
            <person name="Samadpour M."/>
        </authorList>
    </citation>
    <scope>NUCLEOTIDE SEQUENCE [LARGE SCALE GENOMIC DNA]</scope>
    <source>
        <strain evidence="8 9">DSM 20462</strain>
    </source>
</reference>
<evidence type="ECO:0000256" key="3">
    <source>
        <dbReference type="ARBA" id="ARBA00022692"/>
    </source>
</evidence>
<keyword evidence="5 6" id="KW-0472">Membrane</keyword>
<feature type="transmembrane region" description="Helical" evidence="6">
    <location>
        <begin position="374"/>
        <end position="396"/>
    </location>
</feature>
<dbReference type="InterPro" id="IPR036259">
    <property type="entry name" value="MFS_trans_sf"/>
</dbReference>
<feature type="transmembrane region" description="Helical" evidence="6">
    <location>
        <begin position="288"/>
        <end position="304"/>
    </location>
</feature>
<accession>A0A0J6WUR7</accession>
<evidence type="ECO:0000313" key="8">
    <source>
        <dbReference type="EMBL" id="KMO87290.1"/>
    </source>
</evidence>
<dbReference type="GO" id="GO:0005886">
    <property type="term" value="C:plasma membrane"/>
    <property type="evidence" value="ECO:0007669"/>
    <property type="project" value="UniProtKB-SubCell"/>
</dbReference>
<feature type="transmembrane region" description="Helical" evidence="6">
    <location>
        <begin position="85"/>
        <end position="104"/>
    </location>
</feature>
<dbReference type="InterPro" id="IPR011701">
    <property type="entry name" value="MFS"/>
</dbReference>
<feature type="transmembrane region" description="Helical" evidence="6">
    <location>
        <begin position="110"/>
        <end position="129"/>
    </location>
</feature>
<evidence type="ECO:0000256" key="2">
    <source>
        <dbReference type="ARBA" id="ARBA00022448"/>
    </source>
</evidence>
<organism evidence="8 9">
    <name type="scientific">Megasphaera cerevisiae DSM 20462</name>
    <dbReference type="NCBI Taxonomy" id="1122219"/>
    <lineage>
        <taxon>Bacteria</taxon>
        <taxon>Bacillati</taxon>
        <taxon>Bacillota</taxon>
        <taxon>Negativicutes</taxon>
        <taxon>Veillonellales</taxon>
        <taxon>Veillonellaceae</taxon>
        <taxon>Megasphaera</taxon>
    </lineage>
</organism>
<keyword evidence="4 6" id="KW-1133">Transmembrane helix</keyword>
<dbReference type="Gene3D" id="1.20.1250.20">
    <property type="entry name" value="MFS general substrate transporter like domains"/>
    <property type="match status" value="2"/>
</dbReference>
<feature type="domain" description="Major facilitator superfamily (MFS) profile" evidence="7">
    <location>
        <begin position="14"/>
        <end position="428"/>
    </location>
</feature>
<feature type="transmembrane region" description="Helical" evidence="6">
    <location>
        <begin position="249"/>
        <end position="268"/>
    </location>
</feature>
<evidence type="ECO:0000256" key="4">
    <source>
        <dbReference type="ARBA" id="ARBA00022989"/>
    </source>
</evidence>
<dbReference type="PROSITE" id="PS50850">
    <property type="entry name" value="MFS"/>
    <property type="match status" value="1"/>
</dbReference>
<gene>
    <name evidence="8" type="ORF">AB840_03530</name>
</gene>
<dbReference type="Proteomes" id="UP000036503">
    <property type="component" value="Unassembled WGS sequence"/>
</dbReference>
<evidence type="ECO:0000256" key="1">
    <source>
        <dbReference type="ARBA" id="ARBA00004651"/>
    </source>
</evidence>
<protein>
    <recommendedName>
        <fullName evidence="7">Major facilitator superfamily (MFS) profile domain-containing protein</fullName>
    </recommendedName>
</protein>
<evidence type="ECO:0000259" key="7">
    <source>
        <dbReference type="PROSITE" id="PS50850"/>
    </source>
</evidence>
<dbReference type="GO" id="GO:0035435">
    <property type="term" value="P:phosphate ion transmembrane transport"/>
    <property type="evidence" value="ECO:0007669"/>
    <property type="project" value="TreeGrafter"/>
</dbReference>
<feature type="transmembrane region" description="Helical" evidence="6">
    <location>
        <begin position="339"/>
        <end position="362"/>
    </location>
</feature>
<dbReference type="SUPFAM" id="SSF103473">
    <property type="entry name" value="MFS general substrate transporter"/>
    <property type="match status" value="1"/>
</dbReference>
<name>A0A0J6WUR7_9FIRM</name>
<dbReference type="RefSeq" id="WP_048513447.1">
    <property type="nucleotide sequence ID" value="NZ_FUXD01000005.1"/>
</dbReference>
<dbReference type="Pfam" id="PF07690">
    <property type="entry name" value="MFS_1"/>
    <property type="match status" value="1"/>
</dbReference>
<dbReference type="InterPro" id="IPR051337">
    <property type="entry name" value="OPA_Antiporter"/>
</dbReference>
<dbReference type="PIRSF" id="PIRSF002808">
    <property type="entry name" value="Hexose_phosphate_transp"/>
    <property type="match status" value="1"/>
</dbReference>
<dbReference type="InterPro" id="IPR000849">
    <property type="entry name" value="Sugar_P_transporter"/>
</dbReference>
<feature type="transmembrane region" description="Helical" evidence="6">
    <location>
        <begin position="402"/>
        <end position="424"/>
    </location>
</feature>
<feature type="transmembrane region" description="Helical" evidence="6">
    <location>
        <begin position="316"/>
        <end position="333"/>
    </location>
</feature>
<feature type="transmembrane region" description="Helical" evidence="6">
    <location>
        <begin position="179"/>
        <end position="198"/>
    </location>
</feature>
<feature type="transmembrane region" description="Helical" evidence="6">
    <location>
        <begin position="150"/>
        <end position="173"/>
    </location>
</feature>
<dbReference type="InterPro" id="IPR020846">
    <property type="entry name" value="MFS_dom"/>
</dbReference>
<dbReference type="PANTHER" id="PTHR43826">
    <property type="entry name" value="GLUCOSE-6-PHOSPHATE EXCHANGER SLC37A4"/>
    <property type="match status" value="1"/>
</dbReference>
<comment type="subcellular location">
    <subcellularLocation>
        <location evidence="1">Cell membrane</location>
        <topology evidence="1">Multi-pass membrane protein</topology>
    </subcellularLocation>
</comment>
<comment type="caution">
    <text evidence="8">The sequence shown here is derived from an EMBL/GenBank/DDBJ whole genome shotgun (WGS) entry which is preliminary data.</text>
</comment>
<sequence length="445" mass="48257">MKNNRYGYTERQYTVFQKYAWKVLLGFSILYCFLYCGRLNLSSALPLMAAEEGWNTTQLGILSSVFFWTYGIGHLINGRLGEIIGINRFIISAVILSAAANLLIGFQSSLLVIALLWGLNGYFQSMAWAPGMSLLSKWWPSNRRGFAAGFANGFAGFGQAVCMGVVIIIFAVIPQAGWRAAFFYPALIAVILSVLYAYGIKETPHAAGLPEYTDNVTSTASELKINASLRGKSKLYPYIYLIKEWKFDVWLLIIALSSIARYGLLNWIPLYFTNTMGMDIKDGLMENLLLSVGMGCGTLVIPALSDKLCRNDRLPAVLTCSVAGGLAVLLFMFSQTMWIIDILLFTAGFFLYAINGLVWPFAIDIGGRQLAGTASGILDFTAYLGAAIQAIVFGLFLGSGSWSMLFAAITIVCAAMAVLSVAAAGNTKDAAPAGIDQGQKASTII</sequence>
<dbReference type="GO" id="GO:0061513">
    <property type="term" value="F:glucose 6-phosphate:phosphate antiporter activity"/>
    <property type="evidence" value="ECO:0007669"/>
    <property type="project" value="TreeGrafter"/>
</dbReference>
<dbReference type="PATRIC" id="fig|1122219.3.peg.2802"/>
<dbReference type="InParanoid" id="A0A0J6WUR7"/>
<dbReference type="EMBL" id="LEKT01000007">
    <property type="protein sequence ID" value="KMO87290.1"/>
    <property type="molecule type" value="Genomic_DNA"/>
</dbReference>
<feature type="transmembrane region" description="Helical" evidence="6">
    <location>
        <begin position="21"/>
        <end position="41"/>
    </location>
</feature>
<evidence type="ECO:0000313" key="9">
    <source>
        <dbReference type="Proteomes" id="UP000036503"/>
    </source>
</evidence>
<keyword evidence="3 6" id="KW-0812">Transmembrane</keyword>
<keyword evidence="9" id="KW-1185">Reference proteome</keyword>
<proteinExistence type="predicted"/>
<evidence type="ECO:0000256" key="6">
    <source>
        <dbReference type="SAM" id="Phobius"/>
    </source>
</evidence>
<feature type="transmembrane region" description="Helical" evidence="6">
    <location>
        <begin position="53"/>
        <end position="73"/>
    </location>
</feature>
<keyword evidence="2" id="KW-0813">Transport</keyword>
<dbReference type="STRING" id="39029.BSR42_01620"/>